<dbReference type="STRING" id="177437.HRM2_04450"/>
<accession>C0QHK2</accession>
<name>C0QHK2_DESAH</name>
<dbReference type="Pfam" id="PF00378">
    <property type="entry name" value="ECH_1"/>
    <property type="match status" value="1"/>
</dbReference>
<dbReference type="InterPro" id="IPR029045">
    <property type="entry name" value="ClpP/crotonase-like_dom_sf"/>
</dbReference>
<protein>
    <submittedName>
        <fullName evidence="1">Enoyl-CoA hydratase/carnithine racemase</fullName>
        <ecNumber evidence="1">4.2.1.55</ecNumber>
    </submittedName>
</protein>
<dbReference type="CDD" id="cd06558">
    <property type="entry name" value="crotonase-like"/>
    <property type="match status" value="1"/>
</dbReference>
<dbReference type="InterPro" id="IPR001753">
    <property type="entry name" value="Enoyl-CoA_hydra/iso"/>
</dbReference>
<keyword evidence="2" id="KW-1185">Reference proteome</keyword>
<dbReference type="Proteomes" id="UP000000442">
    <property type="component" value="Chromosome"/>
</dbReference>
<dbReference type="EMBL" id="CP001087">
    <property type="protein sequence ID" value="ACN13560.1"/>
    <property type="molecule type" value="Genomic_DNA"/>
</dbReference>
<organism evidence="1 2">
    <name type="scientific">Desulforapulum autotrophicum (strain ATCC 43914 / DSM 3382 / VKM B-1955 / HRM2)</name>
    <name type="common">Desulfobacterium autotrophicum</name>
    <dbReference type="NCBI Taxonomy" id="177437"/>
    <lineage>
        <taxon>Bacteria</taxon>
        <taxon>Pseudomonadati</taxon>
        <taxon>Thermodesulfobacteriota</taxon>
        <taxon>Desulfobacteria</taxon>
        <taxon>Desulfobacterales</taxon>
        <taxon>Desulfobacteraceae</taxon>
        <taxon>Desulforapulum</taxon>
    </lineage>
</organism>
<dbReference type="PANTHER" id="PTHR11941:SF54">
    <property type="entry name" value="ENOYL-COA HYDRATASE, MITOCHONDRIAL"/>
    <property type="match status" value="1"/>
</dbReference>
<dbReference type="HOGENOM" id="CLU_009834_7_6_7"/>
<dbReference type="GO" id="GO:0006635">
    <property type="term" value="P:fatty acid beta-oxidation"/>
    <property type="evidence" value="ECO:0007669"/>
    <property type="project" value="TreeGrafter"/>
</dbReference>
<dbReference type="GO" id="GO:0016829">
    <property type="term" value="F:lyase activity"/>
    <property type="evidence" value="ECO:0007669"/>
    <property type="project" value="UniProtKB-KW"/>
</dbReference>
<gene>
    <name evidence="1" type="ordered locus">HRM2_04450</name>
</gene>
<dbReference type="eggNOG" id="COG1024">
    <property type="taxonomic scope" value="Bacteria"/>
</dbReference>
<dbReference type="PANTHER" id="PTHR11941">
    <property type="entry name" value="ENOYL-COA HYDRATASE-RELATED"/>
    <property type="match status" value="1"/>
</dbReference>
<evidence type="ECO:0000313" key="1">
    <source>
        <dbReference type="EMBL" id="ACN13560.1"/>
    </source>
</evidence>
<dbReference type="AlphaFoldDB" id="C0QHK2"/>
<dbReference type="KEGG" id="dat:HRM2_04450"/>
<reference evidence="1 2" key="1">
    <citation type="journal article" date="2009" name="Environ. Microbiol.">
        <title>Genome sequence of Desulfobacterium autotrophicum HRM2, a marine sulfate reducer oxidizing organic carbon completely to carbon dioxide.</title>
        <authorList>
            <person name="Strittmatter A.W."/>
            <person name="Liesegang H."/>
            <person name="Rabus R."/>
            <person name="Decker I."/>
            <person name="Amann J."/>
            <person name="Andres S."/>
            <person name="Henne A."/>
            <person name="Fricke W.F."/>
            <person name="Martinez-Arias R."/>
            <person name="Bartels D."/>
            <person name="Goesmann A."/>
            <person name="Krause L."/>
            <person name="Puehler A."/>
            <person name="Klenk H.P."/>
            <person name="Richter M."/>
            <person name="Schuler M."/>
            <person name="Gloeckner F.O."/>
            <person name="Meyerdierks A."/>
            <person name="Gottschalk G."/>
            <person name="Amann R."/>
        </authorList>
    </citation>
    <scope>NUCLEOTIDE SEQUENCE [LARGE SCALE GENOMIC DNA]</scope>
    <source>
        <strain evidence="2">ATCC 43914 / DSM 3382 / HRM2</strain>
    </source>
</reference>
<dbReference type="EC" id="4.2.1.55" evidence="1"/>
<dbReference type="RefSeq" id="WP_012662809.1">
    <property type="nucleotide sequence ID" value="NC_012108.1"/>
</dbReference>
<proteinExistence type="predicted"/>
<dbReference type="Gene3D" id="3.90.226.10">
    <property type="entry name" value="2-enoyl-CoA Hydratase, Chain A, domain 1"/>
    <property type="match status" value="1"/>
</dbReference>
<dbReference type="SUPFAM" id="SSF52096">
    <property type="entry name" value="ClpP/crotonase"/>
    <property type="match status" value="1"/>
</dbReference>
<dbReference type="OrthoDB" id="5365311at2"/>
<keyword evidence="1" id="KW-0456">Lyase</keyword>
<evidence type="ECO:0000313" key="2">
    <source>
        <dbReference type="Proteomes" id="UP000000442"/>
    </source>
</evidence>
<sequence>MDYEAIVFKTRNATAIVSLNRPKVLNAMNQRLWLEMMDALEKIKQDSGLKALIITGEGRAFSTGADLKESGKRTVEAYRHYLESLQEATRTLIRFEKPTIAAINGYALGSGYELALACDIRIAADDALIGSPEARVTSSVTGGAFRLIQDLVGPGKARELLFTAENITGQEAARIGLVNRSVPLDSLMDEAMGMAEAITKNSAFSIARIKRGLLMASGEASLESLMDYEIEACLACVSTKERDASLKTFDNRKRSTQEPK</sequence>